<dbReference type="RefSeq" id="WP_255189596.1">
    <property type="nucleotide sequence ID" value="NZ_CP113517.1"/>
</dbReference>
<feature type="domain" description="Calcineurin-like phosphoesterase" evidence="8">
    <location>
        <begin position="1"/>
        <end position="217"/>
    </location>
</feature>
<dbReference type="Gene3D" id="3.60.21.10">
    <property type="match status" value="1"/>
</dbReference>
<keyword evidence="7" id="KW-0233">DNA recombination</keyword>
<evidence type="ECO:0000256" key="2">
    <source>
        <dbReference type="ARBA" id="ARBA00011322"/>
    </source>
</evidence>
<comment type="function">
    <text evidence="7">SbcCD cleaves DNA hairpin structures. These structures can inhibit DNA replication and are intermediates in certain DNA recombination reactions. The complex acts as a 3'-&gt;5' double strand exonuclease that can open hairpins. It also has a 5' single-strand endonuclease activity.</text>
</comment>
<accession>A0ABY7GJE1</accession>
<dbReference type="SUPFAM" id="SSF56300">
    <property type="entry name" value="Metallo-dependent phosphatases"/>
    <property type="match status" value="1"/>
</dbReference>
<dbReference type="InterPro" id="IPR004843">
    <property type="entry name" value="Calcineurin-like_PHP"/>
</dbReference>
<dbReference type="InterPro" id="IPR029052">
    <property type="entry name" value="Metallo-depent_PP-like"/>
</dbReference>
<name>A0ABY7GJE1_9GAMM</name>
<keyword evidence="5 7" id="KW-0378">Hydrolase</keyword>
<evidence type="ECO:0000256" key="6">
    <source>
        <dbReference type="ARBA" id="ARBA00022839"/>
    </source>
</evidence>
<feature type="domain" description="Nuclease SbcCD subunit D C-terminal" evidence="9">
    <location>
        <begin position="265"/>
        <end position="353"/>
    </location>
</feature>
<evidence type="ECO:0000256" key="3">
    <source>
        <dbReference type="ARBA" id="ARBA00013365"/>
    </source>
</evidence>
<keyword evidence="6 7" id="KW-0269">Exonuclease</keyword>
<gene>
    <name evidence="7" type="primary">sbcD</name>
    <name evidence="10" type="ORF">NM686_020110</name>
</gene>
<dbReference type="NCBIfam" id="TIGR00619">
    <property type="entry name" value="sbcd"/>
    <property type="match status" value="1"/>
</dbReference>
<proteinExistence type="inferred from homology"/>
<dbReference type="Pfam" id="PF00149">
    <property type="entry name" value="Metallophos"/>
    <property type="match status" value="1"/>
</dbReference>
<keyword evidence="7" id="KW-0255">Endonuclease</keyword>
<dbReference type="Proteomes" id="UP001162780">
    <property type="component" value="Chromosome"/>
</dbReference>
<comment type="subunit">
    <text evidence="2 7">Heterodimer of SbcC and SbcD.</text>
</comment>
<keyword evidence="7" id="KW-0235">DNA replication</keyword>
<evidence type="ECO:0000256" key="1">
    <source>
        <dbReference type="ARBA" id="ARBA00010555"/>
    </source>
</evidence>
<dbReference type="EMBL" id="CP113517">
    <property type="protein sequence ID" value="WAR44624.1"/>
    <property type="molecule type" value="Genomic_DNA"/>
</dbReference>
<dbReference type="CDD" id="cd00840">
    <property type="entry name" value="MPP_Mre11_N"/>
    <property type="match status" value="1"/>
</dbReference>
<evidence type="ECO:0000313" key="10">
    <source>
        <dbReference type="EMBL" id="WAR44624.1"/>
    </source>
</evidence>
<dbReference type="PANTHER" id="PTHR30337">
    <property type="entry name" value="COMPONENT OF ATP-DEPENDENT DSDNA EXONUCLEASE"/>
    <property type="match status" value="1"/>
</dbReference>
<dbReference type="InterPro" id="IPR041796">
    <property type="entry name" value="Mre11_N"/>
</dbReference>
<evidence type="ECO:0000256" key="5">
    <source>
        <dbReference type="ARBA" id="ARBA00022801"/>
    </source>
</evidence>
<protein>
    <recommendedName>
        <fullName evidence="3 7">Nuclease SbcCD subunit D</fullName>
    </recommendedName>
</protein>
<evidence type="ECO:0000256" key="4">
    <source>
        <dbReference type="ARBA" id="ARBA00022722"/>
    </source>
</evidence>
<comment type="similarity">
    <text evidence="1 7">Belongs to the SbcD family.</text>
</comment>
<evidence type="ECO:0000259" key="8">
    <source>
        <dbReference type="Pfam" id="PF00149"/>
    </source>
</evidence>
<keyword evidence="4 7" id="KW-0540">Nuclease</keyword>
<dbReference type="GO" id="GO:0004527">
    <property type="term" value="F:exonuclease activity"/>
    <property type="evidence" value="ECO:0007669"/>
    <property type="project" value="UniProtKB-KW"/>
</dbReference>
<evidence type="ECO:0000259" key="9">
    <source>
        <dbReference type="Pfam" id="PF12320"/>
    </source>
</evidence>
<organism evidence="10 11">
    <name type="scientific">Methylomonas rapida</name>
    <dbReference type="NCBI Taxonomy" id="2963939"/>
    <lineage>
        <taxon>Bacteria</taxon>
        <taxon>Pseudomonadati</taxon>
        <taxon>Pseudomonadota</taxon>
        <taxon>Gammaproteobacteria</taxon>
        <taxon>Methylococcales</taxon>
        <taxon>Methylococcaceae</taxon>
        <taxon>Methylomonas</taxon>
    </lineage>
</organism>
<dbReference type="InterPro" id="IPR004593">
    <property type="entry name" value="SbcD"/>
</dbReference>
<evidence type="ECO:0000313" key="11">
    <source>
        <dbReference type="Proteomes" id="UP001162780"/>
    </source>
</evidence>
<dbReference type="Pfam" id="PF12320">
    <property type="entry name" value="SbcD_C"/>
    <property type="match status" value="1"/>
</dbReference>
<dbReference type="PANTHER" id="PTHR30337:SF0">
    <property type="entry name" value="NUCLEASE SBCCD SUBUNIT D"/>
    <property type="match status" value="1"/>
</dbReference>
<reference evidence="10" key="1">
    <citation type="submission" date="2022-11" db="EMBL/GenBank/DDBJ databases">
        <title>Methylomonas rapida sp. nov., Carotenoid-Producing Obligate Methanotrophs with High Growth Characteristics and Biotechnological Potential.</title>
        <authorList>
            <person name="Tikhonova E.N."/>
            <person name="Suleimanov R.Z."/>
            <person name="Miroshnikov K."/>
            <person name="Oshkin I.Y."/>
            <person name="Belova S.E."/>
            <person name="Danilova O.V."/>
            <person name="Ashikhmin A."/>
            <person name="Konopkin A."/>
            <person name="But S.Y."/>
            <person name="Khmelenina V.N."/>
            <person name="Kuznetsov N."/>
            <person name="Pimenov N.V."/>
            <person name="Dedysh S.N."/>
        </authorList>
    </citation>
    <scope>NUCLEOTIDE SEQUENCE</scope>
    <source>
        <strain evidence="10">MP1</strain>
    </source>
</reference>
<dbReference type="InterPro" id="IPR050535">
    <property type="entry name" value="DNA_Repair-Maintenance_Comp"/>
</dbReference>
<keyword evidence="11" id="KW-1185">Reference proteome</keyword>
<dbReference type="InterPro" id="IPR026843">
    <property type="entry name" value="SbcD_C"/>
</dbReference>
<sequence>MKFIHTSDWHIGRQFHNVSLLEDQRHVLNQLIEHIEREAVDAVVIAGDIYDRSVPPAAAVELLDDVLNKICAELGVPVLLIPGNHDSAERLRFASRQLRQAGLHIIGELSQINQPVKIRGASIEVCFYGIPYNDPELVRNHFGVNVSTHDEAHRYLVEQIISAKPDESPSILISHCFIDGWDESDSERPLSIGGADRINYEAFTAFDYVALGHLHSPQHKGESHIRYSGSILKYSFSEQKQRKGITLVEMAANGMKSATHLPLHPLRDMRILEGELNTLLEQGKTDPHNDDYLLVRLTDKHALLDPMGKLRQVYPNVLHIEKPGMLDMSDQAINRDKLKRGELEMFRDFFEQVHGQALLPEQDEAIKEIISQIQKLEGELA</sequence>
<evidence type="ECO:0000256" key="7">
    <source>
        <dbReference type="RuleBase" id="RU363069"/>
    </source>
</evidence>